<dbReference type="PROSITE" id="PS51257">
    <property type="entry name" value="PROKAR_LIPOPROTEIN"/>
    <property type="match status" value="1"/>
</dbReference>
<accession>A0A836BRN9</accession>
<dbReference type="Proteomes" id="UP000612055">
    <property type="component" value="Unassembled WGS sequence"/>
</dbReference>
<comment type="caution">
    <text evidence="1">The sequence shown here is derived from an EMBL/GenBank/DDBJ whole genome shotgun (WGS) entry which is preliminary data.</text>
</comment>
<evidence type="ECO:0000313" key="1">
    <source>
        <dbReference type="EMBL" id="KAG2484828.1"/>
    </source>
</evidence>
<name>A0A836BRN9_9CHLO</name>
<sequence>MPSRGLARGLRALSGWVHQHQAAHAQLGAAVASCRHLAAAAHDPSLAPSTSAPTLPPTLRELQASLRAPRSVAVDAADHLSGLGVEVAAAGAAGDDQGAAAAAPSGASIDTTVVGQMLGVPRGASWTRGQLDTLRLLSRHNSGLPNLRGQTILAKVLSVDASRVIVDTGYNGVAELPRADVTIAHIYTEDGLPPPRSSTSEVLPGDVLRLRVDATYTPYGDMQLTAVREDTTAQRRLVWDELTRAMEGRKRVVGRVLNECQGGYAVGVAGFVALLPAAFAGTATVQRVGEAQEFEVVAMNRARQLITLRDPSLDLRGPRGGRR</sequence>
<gene>
    <name evidence="1" type="ORF">HYH03_016395</name>
</gene>
<reference evidence="1" key="1">
    <citation type="journal article" date="2020" name="bioRxiv">
        <title>Comparative genomics of Chlamydomonas.</title>
        <authorList>
            <person name="Craig R.J."/>
            <person name="Hasan A.R."/>
            <person name="Ness R.W."/>
            <person name="Keightley P.D."/>
        </authorList>
    </citation>
    <scope>NUCLEOTIDE SEQUENCE</scope>
    <source>
        <strain evidence="1">CCAP 11/70</strain>
    </source>
</reference>
<proteinExistence type="predicted"/>
<dbReference type="AlphaFoldDB" id="A0A836BRN9"/>
<evidence type="ECO:0000313" key="2">
    <source>
        <dbReference type="Proteomes" id="UP000612055"/>
    </source>
</evidence>
<keyword evidence="2" id="KW-1185">Reference proteome</keyword>
<organism evidence="1 2">
    <name type="scientific">Edaphochlamys debaryana</name>
    <dbReference type="NCBI Taxonomy" id="47281"/>
    <lineage>
        <taxon>Eukaryota</taxon>
        <taxon>Viridiplantae</taxon>
        <taxon>Chlorophyta</taxon>
        <taxon>core chlorophytes</taxon>
        <taxon>Chlorophyceae</taxon>
        <taxon>CS clade</taxon>
        <taxon>Chlamydomonadales</taxon>
        <taxon>Chlamydomonadales incertae sedis</taxon>
        <taxon>Edaphochlamys</taxon>
    </lineage>
</organism>
<dbReference type="EMBL" id="JAEHOE010000141">
    <property type="protein sequence ID" value="KAG2484828.1"/>
    <property type="molecule type" value="Genomic_DNA"/>
</dbReference>
<dbReference type="OrthoDB" id="546735at2759"/>
<protein>
    <submittedName>
        <fullName evidence="1">Uncharacterized protein</fullName>
    </submittedName>
</protein>